<dbReference type="InterPro" id="IPR036291">
    <property type="entry name" value="NAD(P)-bd_dom_sf"/>
</dbReference>
<gene>
    <name evidence="3" type="ORF">SAMN05443144_105198</name>
</gene>
<keyword evidence="4" id="KW-1185">Reference proteome</keyword>
<evidence type="ECO:0000256" key="2">
    <source>
        <dbReference type="ARBA" id="ARBA00023002"/>
    </source>
</evidence>
<dbReference type="Gene3D" id="3.40.50.720">
    <property type="entry name" value="NAD(P)-binding Rossmann-like Domain"/>
    <property type="match status" value="1"/>
</dbReference>
<evidence type="ECO:0000256" key="1">
    <source>
        <dbReference type="ARBA" id="ARBA00006484"/>
    </source>
</evidence>
<dbReference type="AlphaFoldDB" id="A0A1M4YZ06"/>
<dbReference type="SUPFAM" id="SSF51735">
    <property type="entry name" value="NAD(P)-binding Rossmann-fold domains"/>
    <property type="match status" value="1"/>
</dbReference>
<dbReference type="STRING" id="1194090.SAMN05443144_105198"/>
<dbReference type="InterPro" id="IPR002347">
    <property type="entry name" value="SDR_fam"/>
</dbReference>
<sequence length="92" mass="9769">MDSQRFNNKVVLVTGGSSGMGFASAKLFADEGADVVITGRNLEKLESAAEKIDSEKVLSVQGDVGDMNHLDNLAQKIHDTFGKLDILFANAG</sequence>
<name>A0A1M4YZ06_9BACT</name>
<dbReference type="PRINTS" id="PR00081">
    <property type="entry name" value="GDHRDH"/>
</dbReference>
<dbReference type="Pfam" id="PF00106">
    <property type="entry name" value="adh_short"/>
    <property type="match status" value="1"/>
</dbReference>
<comment type="similarity">
    <text evidence="1">Belongs to the short-chain dehydrogenases/reductases (SDR) family.</text>
</comment>
<dbReference type="PANTHER" id="PTHR43669">
    <property type="entry name" value="5-KETO-D-GLUCONATE 5-REDUCTASE"/>
    <property type="match status" value="1"/>
</dbReference>
<protein>
    <submittedName>
        <fullName evidence="3">Short chain dehydrogenase</fullName>
    </submittedName>
</protein>
<dbReference type="RefSeq" id="WP_073061110.1">
    <property type="nucleotide sequence ID" value="NZ_FQUS01000005.1"/>
</dbReference>
<dbReference type="PANTHER" id="PTHR43669:SF3">
    <property type="entry name" value="ALCOHOL DEHYDROGENASE, PUTATIVE (AFU_ORTHOLOGUE AFUA_3G03445)-RELATED"/>
    <property type="match status" value="1"/>
</dbReference>
<evidence type="ECO:0000313" key="3">
    <source>
        <dbReference type="EMBL" id="SHF10945.1"/>
    </source>
</evidence>
<dbReference type="OrthoDB" id="9810734at2"/>
<dbReference type="EMBL" id="FQUS01000005">
    <property type="protein sequence ID" value="SHF10945.1"/>
    <property type="molecule type" value="Genomic_DNA"/>
</dbReference>
<proteinExistence type="inferred from homology"/>
<dbReference type="Proteomes" id="UP000184041">
    <property type="component" value="Unassembled WGS sequence"/>
</dbReference>
<evidence type="ECO:0000313" key="4">
    <source>
        <dbReference type="Proteomes" id="UP000184041"/>
    </source>
</evidence>
<organism evidence="3 4">
    <name type="scientific">Fodinibius roseus</name>
    <dbReference type="NCBI Taxonomy" id="1194090"/>
    <lineage>
        <taxon>Bacteria</taxon>
        <taxon>Pseudomonadati</taxon>
        <taxon>Balneolota</taxon>
        <taxon>Balneolia</taxon>
        <taxon>Balneolales</taxon>
        <taxon>Balneolaceae</taxon>
        <taxon>Fodinibius</taxon>
    </lineage>
</organism>
<keyword evidence="2" id="KW-0560">Oxidoreductase</keyword>
<accession>A0A1M4YZ06</accession>
<reference evidence="3 4" key="1">
    <citation type="submission" date="2016-11" db="EMBL/GenBank/DDBJ databases">
        <authorList>
            <person name="Jaros S."/>
            <person name="Januszkiewicz K."/>
            <person name="Wedrychowicz H."/>
        </authorList>
    </citation>
    <scope>NUCLEOTIDE SEQUENCE [LARGE SCALE GENOMIC DNA]</scope>
    <source>
        <strain evidence="3 4">DSM 21986</strain>
    </source>
</reference>
<dbReference type="GO" id="GO:0016491">
    <property type="term" value="F:oxidoreductase activity"/>
    <property type="evidence" value="ECO:0007669"/>
    <property type="project" value="UniProtKB-KW"/>
</dbReference>